<organism evidence="2 3">
    <name type="scientific">Lentilactobacillus kosonis</name>
    <dbReference type="NCBI Taxonomy" id="2810561"/>
    <lineage>
        <taxon>Bacteria</taxon>
        <taxon>Bacillati</taxon>
        <taxon>Bacillota</taxon>
        <taxon>Bacilli</taxon>
        <taxon>Lactobacillales</taxon>
        <taxon>Lactobacillaceae</taxon>
        <taxon>Lentilactobacillus</taxon>
    </lineage>
</organism>
<gene>
    <name evidence="2" type="ORF">NBRC111893_1586</name>
</gene>
<keyword evidence="1" id="KW-1133">Transmembrane helix</keyword>
<dbReference type="EMBL" id="BEXA01000003">
    <property type="protein sequence ID" value="GAY73440.1"/>
    <property type="molecule type" value="Genomic_DNA"/>
</dbReference>
<keyword evidence="1" id="KW-0472">Membrane</keyword>
<dbReference type="Proteomes" id="UP000286974">
    <property type="component" value="Unassembled WGS sequence"/>
</dbReference>
<evidence type="ECO:0000313" key="2">
    <source>
        <dbReference type="EMBL" id="GAY73440.1"/>
    </source>
</evidence>
<proteinExistence type="predicted"/>
<dbReference type="AlphaFoldDB" id="A0A401FM36"/>
<dbReference type="RefSeq" id="WP_160114458.1">
    <property type="nucleotide sequence ID" value="NZ_BEXA01000003.1"/>
</dbReference>
<accession>A0A401FM36</accession>
<evidence type="ECO:0000256" key="1">
    <source>
        <dbReference type="SAM" id="Phobius"/>
    </source>
</evidence>
<evidence type="ECO:0000313" key="3">
    <source>
        <dbReference type="Proteomes" id="UP000286974"/>
    </source>
</evidence>
<feature type="transmembrane region" description="Helical" evidence="1">
    <location>
        <begin position="6"/>
        <end position="28"/>
    </location>
</feature>
<reference evidence="2 3" key="1">
    <citation type="submission" date="2017-11" db="EMBL/GenBank/DDBJ databases">
        <title>Draft Genome Sequence of Lactobacillus curieae NBRC 111893 isolated from Koso, a Japanese sugar-Vegetable Fermented Beverage.</title>
        <authorList>
            <person name="Chiou T.Y."/>
            <person name="Oshima K."/>
            <person name="Suda W."/>
            <person name="Hattori M."/>
            <person name="Takahashi T."/>
        </authorList>
    </citation>
    <scope>NUCLEOTIDE SEQUENCE [LARGE SCALE GENOMIC DNA]</scope>
    <source>
        <strain evidence="2 3">NBRC111893</strain>
    </source>
</reference>
<name>A0A401FM36_9LACO</name>
<sequence>MTNHAWLLSPLMTSVFFVLGVALFFQVIMQMLALNYAKLSGPLLLLNGFKE</sequence>
<keyword evidence="3" id="KW-1185">Reference proteome</keyword>
<comment type="caution">
    <text evidence="2">The sequence shown here is derived from an EMBL/GenBank/DDBJ whole genome shotgun (WGS) entry which is preliminary data.</text>
</comment>
<protein>
    <submittedName>
        <fullName evidence="2">Uncharacterized protein</fullName>
    </submittedName>
</protein>
<keyword evidence="1" id="KW-0812">Transmembrane</keyword>